<organism evidence="2 3">
    <name type="scientific">Jeotgalibacillus proteolyticus</name>
    <dbReference type="NCBI Taxonomy" id="2082395"/>
    <lineage>
        <taxon>Bacteria</taxon>
        <taxon>Bacillati</taxon>
        <taxon>Bacillota</taxon>
        <taxon>Bacilli</taxon>
        <taxon>Bacillales</taxon>
        <taxon>Caryophanaceae</taxon>
        <taxon>Jeotgalibacillus</taxon>
    </lineage>
</organism>
<dbReference type="PANTHER" id="PTHR18964">
    <property type="entry name" value="ROK (REPRESSOR, ORF, KINASE) FAMILY"/>
    <property type="match status" value="1"/>
</dbReference>
<comment type="caution">
    <text evidence="2">The sequence shown here is derived from an EMBL/GenBank/DDBJ whole genome shotgun (WGS) entry which is preliminary data.</text>
</comment>
<sequence>MYTAGIDLGGTRVRVGIIDEEYRLLYWEEAFSEVGLGYEHTLTVIFGLLDRAKEKYVYNRIGICAPGPLDHRSGVLLDPPNLQSWGNVAIVDLVRDRVNVPVFLLNDANAAALSEARSGAGKGYESVWFTTVSTGVGSGYVHEGKLIQGAGGCAGEIGNMIIVPDGAVHSNLNPGALEAYASGTALTRISIEKYGWAGGAQEAIERAIAGEKEAIKLIDQTMTYLAIGLANVVHTVNPDVFVMGGGVMTHHEYLLPILKAKTNERVYDSLKGTFDFTYAAYGVEAGVIGAATYASLKLNVTI</sequence>
<evidence type="ECO:0000256" key="1">
    <source>
        <dbReference type="ARBA" id="ARBA00006479"/>
    </source>
</evidence>
<dbReference type="SUPFAM" id="SSF53067">
    <property type="entry name" value="Actin-like ATPase domain"/>
    <property type="match status" value="1"/>
</dbReference>
<evidence type="ECO:0000313" key="3">
    <source>
        <dbReference type="Proteomes" id="UP000239047"/>
    </source>
</evidence>
<dbReference type="InterPro" id="IPR000600">
    <property type="entry name" value="ROK"/>
</dbReference>
<name>A0A2S5GBZ0_9BACL</name>
<dbReference type="OrthoDB" id="9795247at2"/>
<protein>
    <submittedName>
        <fullName evidence="2">ROK family protein</fullName>
    </submittedName>
</protein>
<dbReference type="InterPro" id="IPR043129">
    <property type="entry name" value="ATPase_NBD"/>
</dbReference>
<comment type="similarity">
    <text evidence="1">Belongs to the ROK (NagC/XylR) family.</text>
</comment>
<dbReference type="Proteomes" id="UP000239047">
    <property type="component" value="Unassembled WGS sequence"/>
</dbReference>
<evidence type="ECO:0000313" key="2">
    <source>
        <dbReference type="EMBL" id="PPA70413.1"/>
    </source>
</evidence>
<keyword evidence="3" id="KW-1185">Reference proteome</keyword>
<accession>A0A2S5GBZ0</accession>
<gene>
    <name evidence="2" type="ORF">C4B60_12625</name>
</gene>
<dbReference type="RefSeq" id="WP_104058363.1">
    <property type="nucleotide sequence ID" value="NZ_PREZ01000004.1"/>
</dbReference>
<dbReference type="EMBL" id="PREZ01000004">
    <property type="protein sequence ID" value="PPA70413.1"/>
    <property type="molecule type" value="Genomic_DNA"/>
</dbReference>
<proteinExistence type="inferred from homology"/>
<dbReference type="Gene3D" id="3.30.420.40">
    <property type="match status" value="2"/>
</dbReference>
<dbReference type="PANTHER" id="PTHR18964:SF149">
    <property type="entry name" value="BIFUNCTIONAL UDP-N-ACETYLGLUCOSAMINE 2-EPIMERASE_N-ACETYLMANNOSAMINE KINASE"/>
    <property type="match status" value="1"/>
</dbReference>
<reference evidence="2 3" key="1">
    <citation type="submission" date="2018-02" db="EMBL/GenBank/DDBJ databases">
        <title>Jeotgalibacillus proteolyticum sp. nov. a protease producing bacterium isolated from ocean sediments of Laizhou Bay.</title>
        <authorList>
            <person name="Li Y."/>
        </authorList>
    </citation>
    <scope>NUCLEOTIDE SEQUENCE [LARGE SCALE GENOMIC DNA]</scope>
    <source>
        <strain evidence="2 3">22-7</strain>
    </source>
</reference>
<dbReference type="Pfam" id="PF00480">
    <property type="entry name" value="ROK"/>
    <property type="match status" value="1"/>
</dbReference>
<dbReference type="AlphaFoldDB" id="A0A2S5GBZ0"/>